<protein>
    <recommendedName>
        <fullName evidence="3">C2H2-type domain-containing protein</fullName>
    </recommendedName>
</protein>
<gene>
    <name evidence="1" type="ORF">AMECASPLE_010689</name>
</gene>
<dbReference type="EMBL" id="JAHRIP010010029">
    <property type="protein sequence ID" value="MEQ2283387.1"/>
    <property type="molecule type" value="Genomic_DNA"/>
</dbReference>
<dbReference type="Proteomes" id="UP001469553">
    <property type="component" value="Unassembled WGS sequence"/>
</dbReference>
<evidence type="ECO:0000313" key="2">
    <source>
        <dbReference type="Proteomes" id="UP001469553"/>
    </source>
</evidence>
<organism evidence="1 2">
    <name type="scientific">Ameca splendens</name>
    <dbReference type="NCBI Taxonomy" id="208324"/>
    <lineage>
        <taxon>Eukaryota</taxon>
        <taxon>Metazoa</taxon>
        <taxon>Chordata</taxon>
        <taxon>Craniata</taxon>
        <taxon>Vertebrata</taxon>
        <taxon>Euteleostomi</taxon>
        <taxon>Actinopterygii</taxon>
        <taxon>Neopterygii</taxon>
        <taxon>Teleostei</taxon>
        <taxon>Neoteleostei</taxon>
        <taxon>Acanthomorphata</taxon>
        <taxon>Ovalentaria</taxon>
        <taxon>Atherinomorphae</taxon>
        <taxon>Cyprinodontiformes</taxon>
        <taxon>Goodeidae</taxon>
        <taxon>Ameca</taxon>
    </lineage>
</organism>
<reference evidence="1 2" key="1">
    <citation type="submission" date="2021-06" db="EMBL/GenBank/DDBJ databases">
        <authorList>
            <person name="Palmer J.M."/>
        </authorList>
    </citation>
    <scope>NUCLEOTIDE SEQUENCE [LARGE SCALE GENOMIC DNA]</scope>
    <source>
        <strain evidence="1 2">AS_MEX2019</strain>
        <tissue evidence="1">Muscle</tissue>
    </source>
</reference>
<evidence type="ECO:0000313" key="1">
    <source>
        <dbReference type="EMBL" id="MEQ2283387.1"/>
    </source>
</evidence>
<evidence type="ECO:0008006" key="3">
    <source>
        <dbReference type="Google" id="ProtNLM"/>
    </source>
</evidence>
<sequence>MDIWTFCAKNSGSCKEFWEFRLHDVQVLSLCRPDILQKMSNKLCGICYGNYINLTQHLRCFHAVKNPMEHELLLKFGNGR</sequence>
<keyword evidence="2" id="KW-1185">Reference proteome</keyword>
<name>A0ABV0XPQ8_9TELE</name>
<proteinExistence type="predicted"/>
<accession>A0ABV0XPQ8</accession>
<comment type="caution">
    <text evidence="1">The sequence shown here is derived from an EMBL/GenBank/DDBJ whole genome shotgun (WGS) entry which is preliminary data.</text>
</comment>